<dbReference type="InterPro" id="IPR036397">
    <property type="entry name" value="RNaseH_sf"/>
</dbReference>
<feature type="region of interest" description="Disordered" evidence="1">
    <location>
        <begin position="1"/>
        <end position="26"/>
    </location>
</feature>
<dbReference type="PANTHER" id="PTHR37984">
    <property type="entry name" value="PROTEIN CBG26694"/>
    <property type="match status" value="1"/>
</dbReference>
<keyword evidence="4" id="KW-1185">Reference proteome</keyword>
<dbReference type="STRING" id="50429.A0A2B4RYD9"/>
<dbReference type="InterPro" id="IPR050951">
    <property type="entry name" value="Retrovirus_Pol_polyprotein"/>
</dbReference>
<feature type="domain" description="Integrase catalytic" evidence="2">
    <location>
        <begin position="602"/>
        <end position="769"/>
    </location>
</feature>
<dbReference type="Proteomes" id="UP000225706">
    <property type="component" value="Unassembled WGS sequence"/>
</dbReference>
<organism evidence="3 4">
    <name type="scientific">Stylophora pistillata</name>
    <name type="common">Smooth cauliflower coral</name>
    <dbReference type="NCBI Taxonomy" id="50429"/>
    <lineage>
        <taxon>Eukaryota</taxon>
        <taxon>Metazoa</taxon>
        <taxon>Cnidaria</taxon>
        <taxon>Anthozoa</taxon>
        <taxon>Hexacorallia</taxon>
        <taxon>Scleractinia</taxon>
        <taxon>Astrocoeniina</taxon>
        <taxon>Pocilloporidae</taxon>
        <taxon>Stylophora</taxon>
    </lineage>
</organism>
<dbReference type="PANTHER" id="PTHR37984:SF7">
    <property type="entry name" value="INTEGRASE CATALYTIC DOMAIN-CONTAINING PROTEIN"/>
    <property type="match status" value="1"/>
</dbReference>
<feature type="compositionally biased region" description="Polar residues" evidence="1">
    <location>
        <begin position="15"/>
        <end position="26"/>
    </location>
</feature>
<dbReference type="FunFam" id="3.30.420.10:FF:000063">
    <property type="entry name" value="Retrovirus-related Pol polyprotein from transposon 297-like Protein"/>
    <property type="match status" value="1"/>
</dbReference>
<dbReference type="InterPro" id="IPR041577">
    <property type="entry name" value="RT_RNaseH_2"/>
</dbReference>
<dbReference type="SUPFAM" id="SSF56672">
    <property type="entry name" value="DNA/RNA polymerases"/>
    <property type="match status" value="1"/>
</dbReference>
<dbReference type="AlphaFoldDB" id="A0A2B4RYD9"/>
<evidence type="ECO:0000313" key="3">
    <source>
        <dbReference type="EMBL" id="PFX21570.1"/>
    </source>
</evidence>
<comment type="caution">
    <text evidence="3">The sequence shown here is derived from an EMBL/GenBank/DDBJ whole genome shotgun (WGS) entry which is preliminary data.</text>
</comment>
<evidence type="ECO:0000313" key="4">
    <source>
        <dbReference type="Proteomes" id="UP000225706"/>
    </source>
</evidence>
<dbReference type="SUPFAM" id="SSF53098">
    <property type="entry name" value="Ribonuclease H-like"/>
    <property type="match status" value="1"/>
</dbReference>
<accession>A0A2B4RYD9</accession>
<dbReference type="EMBL" id="LSMT01000272">
    <property type="protein sequence ID" value="PFX21570.1"/>
    <property type="molecule type" value="Genomic_DNA"/>
</dbReference>
<dbReference type="Pfam" id="PF17919">
    <property type="entry name" value="RT_RNaseH_2"/>
    <property type="match status" value="1"/>
</dbReference>
<dbReference type="Gene3D" id="3.10.10.10">
    <property type="entry name" value="HIV Type 1 Reverse Transcriptase, subunit A, domain 1"/>
    <property type="match status" value="1"/>
</dbReference>
<dbReference type="InterPro" id="IPR043128">
    <property type="entry name" value="Rev_trsase/Diguanyl_cyclase"/>
</dbReference>
<dbReference type="Pfam" id="PF00078">
    <property type="entry name" value="RVT_1"/>
    <property type="match status" value="1"/>
</dbReference>
<protein>
    <submittedName>
        <fullName evidence="3">Uncharacterized protein K02A2.6</fullName>
    </submittedName>
</protein>
<dbReference type="InterPro" id="IPR043502">
    <property type="entry name" value="DNA/RNA_pol_sf"/>
</dbReference>
<evidence type="ECO:0000256" key="1">
    <source>
        <dbReference type="SAM" id="MobiDB-lite"/>
    </source>
</evidence>
<sequence>MPIKLKKKDVHDIEATSNSASESVPNPNDHIFLGPIGVTPFTRSVHAISSKEKSLLEVSLSLGPAGKQTPVLCKIESGAETNIIPTSLYNQLAPRVMNLQKPTTKLTADGGTEIPNLGSCRVYVKGPNNPKPKVIQAEVVDVDGPPIIGNISTQSLNLQKLNWAVAVESSSKSTSQSFKLFDARGKPHPFPLTKEYLLKEYQDLFTGLGCFPGPLYHIETKSDIPSVQHPPRQIPVHLQSAYREELLRLTQASILVEIHDEYTPWVNSTVVIRKPSGTIRLCLDLRDLNKAIQRTPYYVRTIDDVIPKVSGACHFSILDARSGFWQVELDDESSKLCTFSTPWGKYRWKRLPFALTCSGDVFQEKMDNVFGNLDGLSGIADDTFVYGKSEAEHDQHILNVLDTARENNIRFNPDKFQFKVDQTSCFGFTWTPDVLRADDLKTKAIRDMPSPQNLAELQTFMGMVNYLNRFSLIMAQTSEPLRQLMKKGTPFVWQQEHHKAFQSLKQIITETPVLAYYDPEKDNVIQSDAILKGLGCVLIQDGKPVCYASRSLSNTEYRYSNIERELLAACISKDINEMASNCATCIQFSKRQPKEPLHPHCVPSFPWQKLATDLLDYQGAQYLLVTDYYSKYPIMRKLSSTTSTAVINHLKSIFSENGVPETLISDNGSQYNFQEFAALCKQWGIDYVTSSPLYPQSNGFVERSVQTVKNLLRRVEASGQDPYLALLTYRTTPVDSNLPSPSQLLNHRDYRTQLPCSGHLQRSQAFDSRREQLQNRQDTQRNQYDRQGIHTLRRLNQGEQVVVFQSQTKEWIAVEVKEETSKPRSYIVKTASGSELRRNRVQLKPLPFQKTPTTCGEQVISNQESTLPDSHETKPLPLQTSSSELPQALAKSPLPSNQDSDKLPRTTRSGRIVKEPSKLDL</sequence>
<feature type="compositionally biased region" description="Basic and acidic residues" evidence="1">
    <location>
        <begin position="912"/>
        <end position="921"/>
    </location>
</feature>
<dbReference type="Gene3D" id="3.30.70.270">
    <property type="match status" value="2"/>
</dbReference>
<evidence type="ECO:0000259" key="2">
    <source>
        <dbReference type="PROSITE" id="PS50994"/>
    </source>
</evidence>
<dbReference type="OrthoDB" id="5985914at2759"/>
<dbReference type="Pfam" id="PF00665">
    <property type="entry name" value="rve"/>
    <property type="match status" value="1"/>
</dbReference>
<dbReference type="FunFam" id="3.30.70.270:FF:000026">
    <property type="entry name" value="Transposon Ty3-G Gag-Pol polyprotein"/>
    <property type="match status" value="1"/>
</dbReference>
<dbReference type="InterPro" id="IPR001584">
    <property type="entry name" value="Integrase_cat-core"/>
</dbReference>
<dbReference type="InterPro" id="IPR000477">
    <property type="entry name" value="RT_dom"/>
</dbReference>
<dbReference type="InterPro" id="IPR012337">
    <property type="entry name" value="RNaseH-like_sf"/>
</dbReference>
<dbReference type="GO" id="GO:0003676">
    <property type="term" value="F:nucleic acid binding"/>
    <property type="evidence" value="ECO:0007669"/>
    <property type="project" value="InterPro"/>
</dbReference>
<gene>
    <name evidence="3" type="primary">K02A2.6</name>
    <name evidence="3" type="ORF">AWC38_SpisGene13937</name>
</gene>
<dbReference type="Gene3D" id="3.30.420.10">
    <property type="entry name" value="Ribonuclease H-like superfamily/Ribonuclease H"/>
    <property type="match status" value="1"/>
</dbReference>
<dbReference type="GO" id="GO:0015074">
    <property type="term" value="P:DNA integration"/>
    <property type="evidence" value="ECO:0007669"/>
    <property type="project" value="InterPro"/>
</dbReference>
<proteinExistence type="predicted"/>
<dbReference type="CDD" id="cd01647">
    <property type="entry name" value="RT_LTR"/>
    <property type="match status" value="1"/>
</dbReference>
<reference evidence="4" key="1">
    <citation type="journal article" date="2017" name="bioRxiv">
        <title>Comparative analysis of the genomes of Stylophora pistillata and Acropora digitifera provides evidence for extensive differences between species of corals.</title>
        <authorList>
            <person name="Voolstra C.R."/>
            <person name="Li Y."/>
            <person name="Liew Y.J."/>
            <person name="Baumgarten S."/>
            <person name="Zoccola D."/>
            <person name="Flot J.-F."/>
            <person name="Tambutte S."/>
            <person name="Allemand D."/>
            <person name="Aranda M."/>
        </authorList>
    </citation>
    <scope>NUCLEOTIDE SEQUENCE [LARGE SCALE GENOMIC DNA]</scope>
</reference>
<name>A0A2B4RYD9_STYPI</name>
<feature type="region of interest" description="Disordered" evidence="1">
    <location>
        <begin position="863"/>
        <end position="921"/>
    </location>
</feature>
<dbReference type="PROSITE" id="PS50994">
    <property type="entry name" value="INTEGRASE"/>
    <property type="match status" value="1"/>
</dbReference>